<evidence type="ECO:0000313" key="2">
    <source>
        <dbReference type="EMBL" id="CEM17249.1"/>
    </source>
</evidence>
<protein>
    <submittedName>
        <fullName evidence="2">Uncharacterized protein</fullName>
    </submittedName>
</protein>
<dbReference type="Gene3D" id="3.80.10.10">
    <property type="entry name" value="Ribonuclease Inhibitor"/>
    <property type="match status" value="1"/>
</dbReference>
<feature type="transmembrane region" description="Helical" evidence="1">
    <location>
        <begin position="20"/>
        <end position="41"/>
    </location>
</feature>
<keyword evidence="1" id="KW-0812">Transmembrane</keyword>
<dbReference type="SUPFAM" id="SSF52047">
    <property type="entry name" value="RNI-like"/>
    <property type="match status" value="1"/>
</dbReference>
<proteinExistence type="predicted"/>
<dbReference type="SMART" id="SM00368">
    <property type="entry name" value="LRR_RI"/>
    <property type="match status" value="2"/>
</dbReference>
<dbReference type="AlphaFoldDB" id="A0A0G4FS96"/>
<dbReference type="InterPro" id="IPR032675">
    <property type="entry name" value="LRR_dom_sf"/>
</dbReference>
<sequence length="266" mass="29463">MLWSTSVYKQWGWGWVGVRVVIYLQCLVALAFLPVVFTAYLMNKKVYHDWWDRQKRSSSGGMEGEAFLSNVLFCFFLLEDVPSVIFNLLVEFGESNAMLSIQGANVVATLFGLAVRVVESEGLRRVRTDEAVALAGGGGWLKVTKENIGGVTATLQGTGSRPFLEKLNLQACEQVYNIASFLVRLKERTFTSLQSLDLPFNEMGDEGVKIVVDALKTETFPSLQNLDLTCNEIGDEKGLAEFLNAGTPPLLQRLVIDENDRISGPL</sequence>
<keyword evidence="1" id="KW-0472">Membrane</keyword>
<accession>A0A0G4FS96</accession>
<reference evidence="2" key="1">
    <citation type="submission" date="2014-11" db="EMBL/GenBank/DDBJ databases">
        <authorList>
            <person name="Otto D Thomas"/>
            <person name="Naeem Raeece"/>
        </authorList>
    </citation>
    <scope>NUCLEOTIDE SEQUENCE</scope>
</reference>
<organism evidence="2">
    <name type="scientific">Chromera velia CCMP2878</name>
    <dbReference type="NCBI Taxonomy" id="1169474"/>
    <lineage>
        <taxon>Eukaryota</taxon>
        <taxon>Sar</taxon>
        <taxon>Alveolata</taxon>
        <taxon>Colpodellida</taxon>
        <taxon>Chromeraceae</taxon>
        <taxon>Chromera</taxon>
    </lineage>
</organism>
<dbReference type="EMBL" id="CDMZ01000576">
    <property type="protein sequence ID" value="CEM17249.1"/>
    <property type="molecule type" value="Genomic_DNA"/>
</dbReference>
<name>A0A0G4FS96_9ALVE</name>
<keyword evidence="1" id="KW-1133">Transmembrane helix</keyword>
<dbReference type="VEuPathDB" id="CryptoDB:Cvel_18408"/>
<dbReference type="PhylomeDB" id="A0A0G4FS96"/>
<dbReference type="InterPro" id="IPR001611">
    <property type="entry name" value="Leu-rich_rpt"/>
</dbReference>
<evidence type="ECO:0000256" key="1">
    <source>
        <dbReference type="SAM" id="Phobius"/>
    </source>
</evidence>
<gene>
    <name evidence="2" type="ORF">Cvel_18408</name>
</gene>
<dbReference type="Pfam" id="PF13516">
    <property type="entry name" value="LRR_6"/>
    <property type="match status" value="2"/>
</dbReference>